<protein>
    <recommendedName>
        <fullName evidence="9">Transforming acidic coiled-coil-containing protein C-terminal domain-containing protein</fullName>
    </recommendedName>
</protein>
<feature type="region of interest" description="Disordered" evidence="8">
    <location>
        <begin position="1639"/>
        <end position="1665"/>
    </location>
</feature>
<feature type="coiled-coil region" evidence="7">
    <location>
        <begin position="1749"/>
        <end position="1862"/>
    </location>
</feature>
<keyword evidence="11" id="KW-1185">Reference proteome</keyword>
<feature type="region of interest" description="Disordered" evidence="8">
    <location>
        <begin position="143"/>
        <end position="261"/>
    </location>
</feature>
<evidence type="ECO:0000256" key="1">
    <source>
        <dbReference type="ARBA" id="ARBA00004245"/>
    </source>
</evidence>
<evidence type="ECO:0000256" key="8">
    <source>
        <dbReference type="SAM" id="MobiDB-lite"/>
    </source>
</evidence>
<evidence type="ECO:0000256" key="4">
    <source>
        <dbReference type="ARBA" id="ARBA00022553"/>
    </source>
</evidence>
<feature type="region of interest" description="Disordered" evidence="8">
    <location>
        <begin position="1403"/>
        <end position="1422"/>
    </location>
</feature>
<feature type="compositionally biased region" description="Basic and acidic residues" evidence="8">
    <location>
        <begin position="224"/>
        <end position="234"/>
    </location>
</feature>
<feature type="compositionally biased region" description="Polar residues" evidence="8">
    <location>
        <begin position="1413"/>
        <end position="1422"/>
    </location>
</feature>
<evidence type="ECO:0000313" key="11">
    <source>
        <dbReference type="Proteomes" id="UP000791440"/>
    </source>
</evidence>
<feature type="compositionally biased region" description="Low complexity" evidence="8">
    <location>
        <begin position="1403"/>
        <end position="1412"/>
    </location>
</feature>
<comment type="similarity">
    <text evidence="2">Belongs to the TACC family.</text>
</comment>
<feature type="compositionally biased region" description="Polar residues" evidence="8">
    <location>
        <begin position="891"/>
        <end position="900"/>
    </location>
</feature>
<accession>A0A922CE24</accession>
<keyword evidence="6" id="KW-0206">Cytoskeleton</keyword>
<evidence type="ECO:0000256" key="5">
    <source>
        <dbReference type="ARBA" id="ARBA00023054"/>
    </source>
</evidence>
<feature type="compositionally biased region" description="Basic and acidic residues" evidence="8">
    <location>
        <begin position="1244"/>
        <end position="1270"/>
    </location>
</feature>
<feature type="region of interest" description="Disordered" evidence="8">
    <location>
        <begin position="875"/>
        <end position="918"/>
    </location>
</feature>
<dbReference type="GO" id="GO:0007097">
    <property type="term" value="P:nuclear migration"/>
    <property type="evidence" value="ECO:0007669"/>
    <property type="project" value="TreeGrafter"/>
</dbReference>
<dbReference type="Proteomes" id="UP000791440">
    <property type="component" value="Unassembled WGS sequence"/>
</dbReference>
<feature type="region of interest" description="Disordered" evidence="8">
    <location>
        <begin position="1237"/>
        <end position="1289"/>
    </location>
</feature>
<proteinExistence type="inferred from homology"/>
<dbReference type="GO" id="GO:0005856">
    <property type="term" value="C:cytoskeleton"/>
    <property type="evidence" value="ECO:0007669"/>
    <property type="project" value="UniProtKB-SubCell"/>
</dbReference>
<feature type="compositionally biased region" description="Low complexity" evidence="8">
    <location>
        <begin position="143"/>
        <end position="173"/>
    </location>
</feature>
<comment type="caution">
    <text evidence="10">The sequence shown here is derived from an EMBL/GenBank/DDBJ whole genome shotgun (WGS) entry which is preliminary data.</text>
</comment>
<dbReference type="EMBL" id="JH668290">
    <property type="protein sequence ID" value="KAG6441963.1"/>
    <property type="molecule type" value="Genomic_DNA"/>
</dbReference>
<feature type="domain" description="Transforming acidic coiled-coil-containing protein C-terminal" evidence="9">
    <location>
        <begin position="1791"/>
        <end position="1986"/>
    </location>
</feature>
<dbReference type="GO" id="GO:0005737">
    <property type="term" value="C:cytoplasm"/>
    <property type="evidence" value="ECO:0007669"/>
    <property type="project" value="TreeGrafter"/>
</dbReference>
<name>A0A922CE24_MANSE</name>
<evidence type="ECO:0000256" key="2">
    <source>
        <dbReference type="ARBA" id="ARBA00009423"/>
    </source>
</evidence>
<dbReference type="Pfam" id="PF05010">
    <property type="entry name" value="TACC_C"/>
    <property type="match status" value="1"/>
</dbReference>
<evidence type="ECO:0000256" key="6">
    <source>
        <dbReference type="ARBA" id="ARBA00023212"/>
    </source>
</evidence>
<evidence type="ECO:0000259" key="9">
    <source>
        <dbReference type="Pfam" id="PF05010"/>
    </source>
</evidence>
<feature type="compositionally biased region" description="Polar residues" evidence="8">
    <location>
        <begin position="196"/>
        <end position="223"/>
    </location>
</feature>
<feature type="compositionally biased region" description="Polar residues" evidence="8">
    <location>
        <begin position="1277"/>
        <end position="1289"/>
    </location>
</feature>
<dbReference type="PANTHER" id="PTHR13924">
    <property type="entry name" value="TRANSFORMING ACIDIC COILED-COIL CONTAINING PROTEIN 1/2"/>
    <property type="match status" value="1"/>
</dbReference>
<dbReference type="GO" id="GO:0007052">
    <property type="term" value="P:mitotic spindle organization"/>
    <property type="evidence" value="ECO:0007669"/>
    <property type="project" value="InterPro"/>
</dbReference>
<keyword evidence="5 7" id="KW-0175">Coiled coil</keyword>
<dbReference type="FunFam" id="1.20.5.1700:FF:000001">
    <property type="entry name" value="Transforming acidic coiled-coil-containing protein 1 isoform 2"/>
    <property type="match status" value="1"/>
</dbReference>
<dbReference type="InterPro" id="IPR007707">
    <property type="entry name" value="TACC_C"/>
</dbReference>
<comment type="subcellular location">
    <subcellularLocation>
        <location evidence="1">Cytoplasm</location>
        <location evidence="1">Cytoskeleton</location>
    </subcellularLocation>
</comment>
<evidence type="ECO:0000256" key="7">
    <source>
        <dbReference type="SAM" id="Coils"/>
    </source>
</evidence>
<organism evidence="10 11">
    <name type="scientific">Manduca sexta</name>
    <name type="common">Tobacco hawkmoth</name>
    <name type="synonym">Tobacco hornworm</name>
    <dbReference type="NCBI Taxonomy" id="7130"/>
    <lineage>
        <taxon>Eukaryota</taxon>
        <taxon>Metazoa</taxon>
        <taxon>Ecdysozoa</taxon>
        <taxon>Arthropoda</taxon>
        <taxon>Hexapoda</taxon>
        <taxon>Insecta</taxon>
        <taxon>Pterygota</taxon>
        <taxon>Neoptera</taxon>
        <taxon>Endopterygota</taxon>
        <taxon>Lepidoptera</taxon>
        <taxon>Glossata</taxon>
        <taxon>Ditrysia</taxon>
        <taxon>Bombycoidea</taxon>
        <taxon>Sphingidae</taxon>
        <taxon>Sphinginae</taxon>
        <taxon>Sphingini</taxon>
        <taxon>Manduca</taxon>
    </lineage>
</organism>
<dbReference type="Gene3D" id="1.20.5.1700">
    <property type="match status" value="1"/>
</dbReference>
<keyword evidence="3" id="KW-0963">Cytoplasm</keyword>
<feature type="compositionally biased region" description="Basic and acidic residues" evidence="8">
    <location>
        <begin position="1504"/>
        <end position="1513"/>
    </location>
</feature>
<feature type="region of interest" description="Disordered" evidence="8">
    <location>
        <begin position="1504"/>
        <end position="1524"/>
    </location>
</feature>
<evidence type="ECO:0000256" key="3">
    <source>
        <dbReference type="ARBA" id="ARBA00022490"/>
    </source>
</evidence>
<feature type="compositionally biased region" description="Polar residues" evidence="8">
    <location>
        <begin position="1514"/>
        <end position="1524"/>
    </location>
</feature>
<feature type="compositionally biased region" description="Polar residues" evidence="8">
    <location>
        <begin position="908"/>
        <end position="918"/>
    </location>
</feature>
<feature type="coiled-coil region" evidence="7">
    <location>
        <begin position="1890"/>
        <end position="1988"/>
    </location>
</feature>
<sequence length="1990" mass="222958">MAHPVEPMDIDNIDSDFDNKENTFHHNNVQPCTEKGYEELDVSELNMRLRYSVTPAASPMSKSYTSYVDNRSLDSDDSLNITVNEANLTRSLNATITKNDSIVKSLKSLPLQSLPAEQSVERNASVLRQLDSTVTSNNNITVTVSGTNDIDDNLSLPSSSSSAVPTPEATTPTKDIPKHDGGSPIMRGLKSVLNMFRSSQSPIPPSESDNTAPKQLTPTPTKRLSSEPRDKETKPVLASTPISTHKVREANGSKRNSPLKDSITFNDDLEKELQWKDETTILFSQEKIPIHKLFYQQKASKVDNKMSDNKMDVKENFDTTVEYMDISYNDSLIKDRTITETGQEILKNELHVANESDSEFLDCETESNVTKTESCVVDNKTVDLIKDESIVQKTMDNLVLYEDNQEIHHIDEPKEQENVTAPIPTVNKEETIENKLFPPLIQKENINLLNKSKLDSNLYSEDNLNLTKEIDNTQKSKSEIETVLDLSEQNHDELNLDVTMTMDNPEFKNKSINNMLEVSTLESHTKSLSSLIESLDVTKSFDEEKANIEGNVDLDFTTTMNQDTSNLEISNIEMPIQGNPAQILDAVTNINATITTNDQENKTFEYSNMSEAFTLNLPENLLSSTIQNLDVTMNMDKKEEITDNKGDLVPLKDKVVDTTVDIIKDIIKEVPVAISTINPVQEIITYEASQVIDNKIALQPITVNEPAAAPADVPLPDDDDIEKDMSLSTDTSIPLTDNASTVVDRSIAETEVKMIIENAVVAVSEFNTQSPDMLLNGENINNKTDLPNPLQVQAVPNEDVAGDSVNINTEVCSVPECHQTHQNDSVADIEKNIDTTFNVHTSIVNENIENVQNLPDVKEYVNDIDITALGAPQSQTIDSVGNDISNEESNMDGNQLQSSNHEQDKTTQDNTQSNIEPTILSDNQMETSACEEILDKNRELTEVFLIEEKIDKLQHASDMALSYHEVKDASLLKDVSQNEHQTLSEKNNITLEEDLTNSGPMTEVNKNLSVKLKNQDANTTVTVEDLKMGTDETKVIPNKELNHAIEVNMSEKHKLDENELANKTITIEVVKRTNNETEKGDVRQEDMHEKAINIVIKDEVDHSNTIDKIVKIEDIKMTDYEQKDIVIQDEKIKTNEKDETAIMEPLRLNINDELPEKPDSVTVDDEIIVSGNNSPYVSVAADLDKVSEEKPLDNFEEIESPFTTVSNVPNSPPITSKGYNFNFDEIDDPFATKVKIRMSPSPEEPNKISDIKNEDKSLPKAEPVKKDINKNRRRSQPARQKLSNTKKPFNATFDSTVSIIDTENPKIKSNTEIQQTVADVKIDEKQISPLTSPIDVIASTTISADDKHTEKDSEFKNVDPIEAEMTCNVTVIEDKPSDVTMSEENKDSLESVTAISNEIKTTSSSEQSTYYSAGTSSNDSMKSRNVFNLPEIDDMNFNPFATKSKIRQSPPRDLDMDNPFTTKSKIMNSPDCSVVLHQDNGEKGANTTATIENNHVEKHLEDKMETEPMEKDSSVNISNTTCSSKATDNDVTVKEVNTEDEDTVEGPFLEAEDNNENKQSDFDGDNIDMMQFNDMPVQEHDENADGELFIDAEAFEFLLNQNKSNVVADSGKESLFLKFDPLFAKRMSSDSVVAALSRAQKRQSTPTRAPRLQRNVPPSVAGPSTMNLTYEADMNTTETTEDVNTTVSKPMMVVTPAVNPTATLRKSVTPTRSNRRSITFTSPAMAVIDRLLSLSANNSLVEQEAVPQVSREQNEAELALTQLREVLAEKEINVYNLRSESKELKDRLATLESQMKLLETESQERLKKINDLNDKLSEKTKMNKSMAVVVEEYERTIASLIAETEQDKKRHAEERIALMNERDEQTAHLASMEVSFNDLHSKYEKSKQVIMNYKANEESYKQSLKEFEENVSKMQKNYELLKQHATSKLNHANDELQKINRSHEAEVLKLNAMIKRKELHITSLEETLAQKTKANEELTAICDELINKVG</sequence>
<reference evidence="10" key="2">
    <citation type="submission" date="2020-12" db="EMBL/GenBank/DDBJ databases">
        <authorList>
            <person name="Kanost M."/>
        </authorList>
    </citation>
    <scope>NUCLEOTIDE SEQUENCE</scope>
</reference>
<dbReference type="InterPro" id="IPR039915">
    <property type="entry name" value="TACC"/>
</dbReference>
<keyword evidence="4" id="KW-0597">Phosphoprotein</keyword>
<dbReference type="PANTHER" id="PTHR13924:SF10">
    <property type="entry name" value="TRANSFORMING ACIDIC COILED-COIL PROTEIN, ISOFORM K"/>
    <property type="match status" value="1"/>
</dbReference>
<gene>
    <name evidence="10" type="ORF">O3G_MSEX002161</name>
</gene>
<reference evidence="10" key="1">
    <citation type="journal article" date="2016" name="Insect Biochem. Mol. Biol.">
        <title>Multifaceted biological insights from a draft genome sequence of the tobacco hornworm moth, Manduca sexta.</title>
        <authorList>
            <person name="Kanost M.R."/>
            <person name="Arrese E.L."/>
            <person name="Cao X."/>
            <person name="Chen Y.R."/>
            <person name="Chellapilla S."/>
            <person name="Goldsmith M.R."/>
            <person name="Grosse-Wilde E."/>
            <person name="Heckel D.G."/>
            <person name="Herndon N."/>
            <person name="Jiang H."/>
            <person name="Papanicolaou A."/>
            <person name="Qu J."/>
            <person name="Soulages J.L."/>
            <person name="Vogel H."/>
            <person name="Walters J."/>
            <person name="Waterhouse R.M."/>
            <person name="Ahn S.J."/>
            <person name="Almeida F.C."/>
            <person name="An C."/>
            <person name="Aqrawi P."/>
            <person name="Bretschneider A."/>
            <person name="Bryant W.B."/>
            <person name="Bucks S."/>
            <person name="Chao H."/>
            <person name="Chevignon G."/>
            <person name="Christen J.M."/>
            <person name="Clarke D.F."/>
            <person name="Dittmer N.T."/>
            <person name="Ferguson L.C.F."/>
            <person name="Garavelou S."/>
            <person name="Gordon K.H.J."/>
            <person name="Gunaratna R.T."/>
            <person name="Han Y."/>
            <person name="Hauser F."/>
            <person name="He Y."/>
            <person name="Heidel-Fischer H."/>
            <person name="Hirsh A."/>
            <person name="Hu Y."/>
            <person name="Jiang H."/>
            <person name="Kalra D."/>
            <person name="Klinner C."/>
            <person name="Konig C."/>
            <person name="Kovar C."/>
            <person name="Kroll A.R."/>
            <person name="Kuwar S.S."/>
            <person name="Lee S.L."/>
            <person name="Lehman R."/>
            <person name="Li K."/>
            <person name="Li Z."/>
            <person name="Liang H."/>
            <person name="Lovelace S."/>
            <person name="Lu Z."/>
            <person name="Mansfield J.H."/>
            <person name="McCulloch K.J."/>
            <person name="Mathew T."/>
            <person name="Morton B."/>
            <person name="Muzny D.M."/>
            <person name="Neunemann D."/>
            <person name="Ongeri F."/>
            <person name="Pauchet Y."/>
            <person name="Pu L.L."/>
            <person name="Pyrousis I."/>
            <person name="Rao X.J."/>
            <person name="Redding A."/>
            <person name="Roesel C."/>
            <person name="Sanchez-Gracia A."/>
            <person name="Schaack S."/>
            <person name="Shukla A."/>
            <person name="Tetreau G."/>
            <person name="Wang Y."/>
            <person name="Xiong G.H."/>
            <person name="Traut W."/>
            <person name="Walsh T.K."/>
            <person name="Worley K.C."/>
            <person name="Wu D."/>
            <person name="Wu W."/>
            <person name="Wu Y.Q."/>
            <person name="Zhang X."/>
            <person name="Zou Z."/>
            <person name="Zucker H."/>
            <person name="Briscoe A.D."/>
            <person name="Burmester T."/>
            <person name="Clem R.J."/>
            <person name="Feyereisen R."/>
            <person name="Grimmelikhuijzen C.J.P."/>
            <person name="Hamodrakas S.J."/>
            <person name="Hansson B.S."/>
            <person name="Huguet E."/>
            <person name="Jermiin L.S."/>
            <person name="Lan Q."/>
            <person name="Lehman H.K."/>
            <person name="Lorenzen M."/>
            <person name="Merzendorfer H."/>
            <person name="Michalopoulos I."/>
            <person name="Morton D.B."/>
            <person name="Muthukrishnan S."/>
            <person name="Oakeshott J.G."/>
            <person name="Palmer W."/>
            <person name="Park Y."/>
            <person name="Passarelli A.L."/>
            <person name="Rozas J."/>
            <person name="Schwartz L.M."/>
            <person name="Smith W."/>
            <person name="Southgate A."/>
            <person name="Vilcinskas A."/>
            <person name="Vogt R."/>
            <person name="Wang P."/>
            <person name="Werren J."/>
            <person name="Yu X.Q."/>
            <person name="Zhou J.J."/>
            <person name="Brown S.J."/>
            <person name="Scherer S.E."/>
            <person name="Richards S."/>
            <person name="Blissard G.W."/>
        </authorList>
    </citation>
    <scope>NUCLEOTIDE SEQUENCE</scope>
</reference>
<evidence type="ECO:0000313" key="10">
    <source>
        <dbReference type="EMBL" id="KAG6441963.1"/>
    </source>
</evidence>
<feature type="compositionally biased region" description="Polar residues" evidence="8">
    <location>
        <begin position="875"/>
        <end position="884"/>
    </location>
</feature>